<feature type="transmembrane region" description="Helical" evidence="2">
    <location>
        <begin position="60"/>
        <end position="79"/>
    </location>
</feature>
<proteinExistence type="predicted"/>
<dbReference type="PANTHER" id="PTHR48081">
    <property type="entry name" value="AB HYDROLASE SUPERFAMILY PROTEIN C4A8.06C"/>
    <property type="match status" value="1"/>
</dbReference>
<dbReference type="PANTHER" id="PTHR48081:SF33">
    <property type="entry name" value="KYNURENINE FORMAMIDASE"/>
    <property type="match status" value="1"/>
</dbReference>
<keyword evidence="2" id="KW-0472">Membrane</keyword>
<keyword evidence="2" id="KW-1133">Transmembrane helix</keyword>
<sequence>MNNTNNHHTPRQQLQAAKELTSELLFQETLLGSFIYYLSLIIFILGLVTILFLSGFIITIIVLIILWCSCLTYLFYFNYGEPSSFQDLPLDIKQILRFISVFMSTIYKLPSYAPLIIPYLSSSLNYRNSKDDNLFKDIKYNKFNNLDIYSTVKPLPNKLSAVIVFVYGGAWSSGDKSIYQLIGRKYQNMGYTVVILNYSWYPKGTIELMISNINDGVNWVRNNIHNFGGDPEQITLIGHSAGAHLCLSVHLLKVISRLDFDQLEQNPEVQASGMKLSALSNLKSVNLWLKKDFKQFQTILEDSDELETIKLDKIILISGVYNIQNHFSFESYRGIEFLSAMARAMGNRNSTRSRIRASPSAWLTWLGDLELMNEVTEALPNKGLTLLHGEQDATVPYSSSELLFYQLKRLMSITDQEHLLQFYLTPEMDHTDPNFGLMLNNHKFSPLMEELLPSKL</sequence>
<keyword evidence="5" id="KW-1185">Reference proteome</keyword>
<evidence type="ECO:0000259" key="3">
    <source>
        <dbReference type="Pfam" id="PF20434"/>
    </source>
</evidence>
<gene>
    <name evidence="4" type="ORF">CONCODRAFT_87230</name>
</gene>
<dbReference type="OrthoDB" id="6495301at2759"/>
<dbReference type="Proteomes" id="UP000070444">
    <property type="component" value="Unassembled WGS sequence"/>
</dbReference>
<dbReference type="InterPro" id="IPR019826">
    <property type="entry name" value="Carboxylesterase_B_AS"/>
</dbReference>
<feature type="transmembrane region" description="Helical" evidence="2">
    <location>
        <begin position="34"/>
        <end position="53"/>
    </location>
</feature>
<dbReference type="ESTHER" id="conc2-a0a137nw11">
    <property type="family name" value="BD-FAE"/>
</dbReference>
<organism evidence="4 5">
    <name type="scientific">Conidiobolus coronatus (strain ATCC 28846 / CBS 209.66 / NRRL 28638)</name>
    <name type="common">Delacroixia coronata</name>
    <dbReference type="NCBI Taxonomy" id="796925"/>
    <lineage>
        <taxon>Eukaryota</taxon>
        <taxon>Fungi</taxon>
        <taxon>Fungi incertae sedis</taxon>
        <taxon>Zoopagomycota</taxon>
        <taxon>Entomophthoromycotina</taxon>
        <taxon>Entomophthoromycetes</taxon>
        <taxon>Entomophthorales</taxon>
        <taxon>Ancylistaceae</taxon>
        <taxon>Conidiobolus</taxon>
    </lineage>
</organism>
<dbReference type="SUPFAM" id="SSF53474">
    <property type="entry name" value="alpha/beta-Hydrolases"/>
    <property type="match status" value="1"/>
</dbReference>
<feature type="domain" description="BD-FAE-like" evidence="3">
    <location>
        <begin position="146"/>
        <end position="404"/>
    </location>
</feature>
<reference evidence="4 5" key="1">
    <citation type="journal article" date="2015" name="Genome Biol. Evol.">
        <title>Phylogenomic analyses indicate that early fungi evolved digesting cell walls of algal ancestors of land plants.</title>
        <authorList>
            <person name="Chang Y."/>
            <person name="Wang S."/>
            <person name="Sekimoto S."/>
            <person name="Aerts A.L."/>
            <person name="Choi C."/>
            <person name="Clum A."/>
            <person name="LaButti K.M."/>
            <person name="Lindquist E.A."/>
            <person name="Yee Ngan C."/>
            <person name="Ohm R.A."/>
            <person name="Salamov A.A."/>
            <person name="Grigoriev I.V."/>
            <person name="Spatafora J.W."/>
            <person name="Berbee M.L."/>
        </authorList>
    </citation>
    <scope>NUCLEOTIDE SEQUENCE [LARGE SCALE GENOMIC DNA]</scope>
    <source>
        <strain evidence="4 5">NRRL 28638</strain>
    </source>
</reference>
<dbReference type="STRING" id="796925.A0A137NW11"/>
<dbReference type="InterPro" id="IPR049492">
    <property type="entry name" value="BD-FAE-like_dom"/>
</dbReference>
<dbReference type="Pfam" id="PF20434">
    <property type="entry name" value="BD-FAE"/>
    <property type="match status" value="1"/>
</dbReference>
<name>A0A137NW11_CONC2</name>
<accession>A0A137NW11</accession>
<dbReference type="EMBL" id="KQ964674">
    <property type="protein sequence ID" value="KXN66956.1"/>
    <property type="molecule type" value="Genomic_DNA"/>
</dbReference>
<evidence type="ECO:0000256" key="2">
    <source>
        <dbReference type="SAM" id="Phobius"/>
    </source>
</evidence>
<dbReference type="PROSITE" id="PS00122">
    <property type="entry name" value="CARBOXYLESTERASE_B_1"/>
    <property type="match status" value="1"/>
</dbReference>
<dbReference type="OMA" id="WAHTHIR"/>
<feature type="transmembrane region" description="Helical" evidence="2">
    <location>
        <begin position="99"/>
        <end position="120"/>
    </location>
</feature>
<evidence type="ECO:0000313" key="4">
    <source>
        <dbReference type="EMBL" id="KXN66956.1"/>
    </source>
</evidence>
<keyword evidence="1 4" id="KW-0378">Hydrolase</keyword>
<dbReference type="InterPro" id="IPR029058">
    <property type="entry name" value="AB_hydrolase_fold"/>
</dbReference>
<dbReference type="Gene3D" id="3.40.50.1820">
    <property type="entry name" value="alpha/beta hydrolase"/>
    <property type="match status" value="1"/>
</dbReference>
<dbReference type="GO" id="GO:0004061">
    <property type="term" value="F:arylformamidase activity"/>
    <property type="evidence" value="ECO:0007669"/>
    <property type="project" value="TreeGrafter"/>
</dbReference>
<evidence type="ECO:0000256" key="1">
    <source>
        <dbReference type="ARBA" id="ARBA00022801"/>
    </source>
</evidence>
<dbReference type="AlphaFoldDB" id="A0A137NW11"/>
<protein>
    <submittedName>
        <fullName evidence="4">Alpha/beta-hydrolase</fullName>
    </submittedName>
</protein>
<keyword evidence="2" id="KW-0812">Transmembrane</keyword>
<dbReference type="InterPro" id="IPR050300">
    <property type="entry name" value="GDXG_lipolytic_enzyme"/>
</dbReference>
<evidence type="ECO:0000313" key="5">
    <source>
        <dbReference type="Proteomes" id="UP000070444"/>
    </source>
</evidence>